<organism evidence="21 22">
    <name type="scientific">Leersia perrieri</name>
    <dbReference type="NCBI Taxonomy" id="77586"/>
    <lineage>
        <taxon>Eukaryota</taxon>
        <taxon>Viridiplantae</taxon>
        <taxon>Streptophyta</taxon>
        <taxon>Embryophyta</taxon>
        <taxon>Tracheophyta</taxon>
        <taxon>Spermatophyta</taxon>
        <taxon>Magnoliopsida</taxon>
        <taxon>Liliopsida</taxon>
        <taxon>Poales</taxon>
        <taxon>Poaceae</taxon>
        <taxon>BOP clade</taxon>
        <taxon>Oryzoideae</taxon>
        <taxon>Oryzeae</taxon>
        <taxon>Oryzinae</taxon>
        <taxon>Leersia</taxon>
    </lineage>
</organism>
<dbReference type="PROSITE" id="PS00108">
    <property type="entry name" value="PROTEIN_KINASE_ST"/>
    <property type="match status" value="1"/>
</dbReference>
<dbReference type="eggNOG" id="ENOG502QQPF">
    <property type="taxonomic scope" value="Eukaryota"/>
</dbReference>
<keyword evidence="10" id="KW-0675">Receptor</keyword>
<evidence type="ECO:0000256" key="3">
    <source>
        <dbReference type="ARBA" id="ARBA00022536"/>
    </source>
</evidence>
<keyword evidence="16" id="KW-0812">Transmembrane</keyword>
<dbReference type="PANTHER" id="PTHR32444:SF233">
    <property type="entry name" value="SERINE_THREONINE-PROTEIN KINASE"/>
    <property type="match status" value="1"/>
</dbReference>
<keyword evidence="3" id="KW-0245">EGF-like domain</keyword>
<dbReference type="InterPro" id="IPR000719">
    <property type="entry name" value="Prot_kinase_dom"/>
</dbReference>
<evidence type="ECO:0000259" key="20">
    <source>
        <dbReference type="PROSITE" id="PS50948"/>
    </source>
</evidence>
<dbReference type="FunFam" id="1.10.510.10:FF:000724">
    <property type="entry name" value="Serine/threonine-protein kinase"/>
    <property type="match status" value="1"/>
</dbReference>
<evidence type="ECO:0000256" key="13">
    <source>
        <dbReference type="ARBA" id="ARBA00048679"/>
    </source>
</evidence>
<dbReference type="InterPro" id="IPR036426">
    <property type="entry name" value="Bulb-type_lectin_dom_sf"/>
</dbReference>
<evidence type="ECO:0000256" key="9">
    <source>
        <dbReference type="ARBA" id="ARBA00023157"/>
    </source>
</evidence>
<dbReference type="Pfam" id="PF00954">
    <property type="entry name" value="S_locus_glycop"/>
    <property type="match status" value="1"/>
</dbReference>
<proteinExistence type="inferred from homology"/>
<dbReference type="EnsemblPlants" id="LPERR04G22210.1">
    <property type="protein sequence ID" value="LPERR04G22210.1"/>
    <property type="gene ID" value="LPERR04G22210"/>
</dbReference>
<evidence type="ECO:0000256" key="10">
    <source>
        <dbReference type="ARBA" id="ARBA00023170"/>
    </source>
</evidence>
<feature type="domain" description="Protein kinase" evidence="18">
    <location>
        <begin position="516"/>
        <end position="810"/>
    </location>
</feature>
<keyword evidence="16" id="KW-0472">Membrane</keyword>
<dbReference type="InterPro" id="IPR000858">
    <property type="entry name" value="S_locus_glycoprot_dom"/>
</dbReference>
<dbReference type="Gramene" id="LPERR04G22210.2">
    <property type="protein sequence ID" value="LPERR04G22210.2"/>
    <property type="gene ID" value="LPERR04G22210"/>
</dbReference>
<accession>A0A0D9WA13</accession>
<keyword evidence="11" id="KW-0325">Glycoprotein</keyword>
<dbReference type="InterPro" id="IPR001480">
    <property type="entry name" value="Bulb-type_lectin_dom"/>
</dbReference>
<evidence type="ECO:0000313" key="22">
    <source>
        <dbReference type="Proteomes" id="UP000032180"/>
    </source>
</evidence>
<protein>
    <recommendedName>
        <fullName evidence="14">Receptor-like serine/threonine-protein kinase</fullName>
        <ecNumber evidence="14">2.7.11.1</ecNumber>
    </recommendedName>
</protein>
<dbReference type="Gramene" id="LPERR04G22210.1">
    <property type="protein sequence ID" value="LPERR04G22210.1"/>
    <property type="gene ID" value="LPERR04G22210"/>
</dbReference>
<dbReference type="SUPFAM" id="SSF51110">
    <property type="entry name" value="alpha-D-mannose-specific plant lectins"/>
    <property type="match status" value="1"/>
</dbReference>
<dbReference type="InterPro" id="IPR017441">
    <property type="entry name" value="Protein_kinase_ATP_BS"/>
</dbReference>
<keyword evidence="9" id="KW-1015">Disulfide bond</keyword>
<name>A0A0D9WA13_9ORYZ</name>
<evidence type="ECO:0000256" key="5">
    <source>
        <dbReference type="ARBA" id="ARBA00022729"/>
    </source>
</evidence>
<dbReference type="InterPro" id="IPR011009">
    <property type="entry name" value="Kinase-like_dom_sf"/>
</dbReference>
<reference evidence="21" key="3">
    <citation type="submission" date="2015-04" db="UniProtKB">
        <authorList>
            <consortium name="EnsemblPlants"/>
        </authorList>
    </citation>
    <scope>IDENTIFICATION</scope>
</reference>
<dbReference type="Gene3D" id="3.30.200.20">
    <property type="entry name" value="Phosphorylase Kinase, domain 1"/>
    <property type="match status" value="1"/>
</dbReference>
<feature type="binding site" evidence="15">
    <location>
        <position position="544"/>
    </location>
    <ligand>
        <name>ATP</name>
        <dbReference type="ChEBI" id="CHEBI:30616"/>
    </ligand>
</feature>
<reference evidence="21 22" key="1">
    <citation type="submission" date="2012-08" db="EMBL/GenBank/DDBJ databases">
        <title>Oryza genome evolution.</title>
        <authorList>
            <person name="Wing R.A."/>
        </authorList>
    </citation>
    <scope>NUCLEOTIDE SEQUENCE</scope>
</reference>
<keyword evidence="5 17" id="KW-0732">Signal</keyword>
<dbReference type="PIRSF" id="PIRSF000641">
    <property type="entry name" value="SRK"/>
    <property type="match status" value="1"/>
</dbReference>
<dbReference type="PROSITE" id="PS50927">
    <property type="entry name" value="BULB_LECTIN"/>
    <property type="match status" value="1"/>
</dbReference>
<dbReference type="SUPFAM" id="SSF56112">
    <property type="entry name" value="Protein kinase-like (PK-like)"/>
    <property type="match status" value="1"/>
</dbReference>
<dbReference type="GO" id="GO:0016020">
    <property type="term" value="C:membrane"/>
    <property type="evidence" value="ECO:0007669"/>
    <property type="project" value="UniProtKB-SubCell"/>
</dbReference>
<dbReference type="Gene3D" id="2.90.10.10">
    <property type="entry name" value="Bulb-type lectin domain"/>
    <property type="match status" value="1"/>
</dbReference>
<dbReference type="SMART" id="SM00108">
    <property type="entry name" value="B_lectin"/>
    <property type="match status" value="1"/>
</dbReference>
<evidence type="ECO:0000256" key="11">
    <source>
        <dbReference type="ARBA" id="ARBA00023180"/>
    </source>
</evidence>
<evidence type="ECO:0000256" key="15">
    <source>
        <dbReference type="PROSITE-ProRule" id="PRU10141"/>
    </source>
</evidence>
<evidence type="ECO:0000256" key="12">
    <source>
        <dbReference type="ARBA" id="ARBA00047899"/>
    </source>
</evidence>
<dbReference type="InterPro" id="IPR024171">
    <property type="entry name" value="SRK-like_kinase"/>
</dbReference>
<dbReference type="CDD" id="cd00028">
    <property type="entry name" value="B_lectin"/>
    <property type="match status" value="1"/>
</dbReference>
<dbReference type="InterPro" id="IPR008271">
    <property type="entry name" value="Ser/Thr_kinase_AS"/>
</dbReference>
<evidence type="ECO:0000256" key="4">
    <source>
        <dbReference type="ARBA" id="ARBA00022679"/>
    </source>
</evidence>
<feature type="signal peptide" evidence="17">
    <location>
        <begin position="1"/>
        <end position="29"/>
    </location>
</feature>
<dbReference type="Pfam" id="PF08276">
    <property type="entry name" value="PAN_2"/>
    <property type="match status" value="1"/>
</dbReference>
<dbReference type="FunFam" id="2.90.10.10:FF:000005">
    <property type="entry name" value="G-type lectin S-receptor-like serine/threonine-protein kinase"/>
    <property type="match status" value="1"/>
</dbReference>
<evidence type="ECO:0000259" key="19">
    <source>
        <dbReference type="PROSITE" id="PS50927"/>
    </source>
</evidence>
<evidence type="ECO:0000256" key="16">
    <source>
        <dbReference type="SAM" id="Phobius"/>
    </source>
</evidence>
<keyword evidence="16" id="KW-1133">Transmembrane helix</keyword>
<feature type="domain" description="Apple" evidence="20">
    <location>
        <begin position="361"/>
        <end position="445"/>
    </location>
</feature>
<dbReference type="PROSITE" id="PS00107">
    <property type="entry name" value="PROTEIN_KINASE_ATP"/>
    <property type="match status" value="1"/>
</dbReference>
<dbReference type="Pfam" id="PF01453">
    <property type="entry name" value="B_lectin"/>
    <property type="match status" value="1"/>
</dbReference>
<evidence type="ECO:0000256" key="14">
    <source>
        <dbReference type="PIRNR" id="PIRNR000641"/>
    </source>
</evidence>
<dbReference type="SMART" id="SM00473">
    <property type="entry name" value="PAN_AP"/>
    <property type="match status" value="1"/>
</dbReference>
<evidence type="ECO:0000256" key="6">
    <source>
        <dbReference type="ARBA" id="ARBA00022741"/>
    </source>
</evidence>
<comment type="catalytic activity">
    <reaction evidence="13 14">
        <text>L-seryl-[protein] + ATP = O-phospho-L-seryl-[protein] + ADP + H(+)</text>
        <dbReference type="Rhea" id="RHEA:17989"/>
        <dbReference type="Rhea" id="RHEA-COMP:9863"/>
        <dbReference type="Rhea" id="RHEA-COMP:11604"/>
        <dbReference type="ChEBI" id="CHEBI:15378"/>
        <dbReference type="ChEBI" id="CHEBI:29999"/>
        <dbReference type="ChEBI" id="CHEBI:30616"/>
        <dbReference type="ChEBI" id="CHEBI:83421"/>
        <dbReference type="ChEBI" id="CHEBI:456216"/>
        <dbReference type="EC" id="2.7.11.1"/>
    </reaction>
</comment>
<feature type="chain" id="PRO_5007398519" description="Receptor-like serine/threonine-protein kinase" evidence="17">
    <location>
        <begin position="30"/>
        <end position="823"/>
    </location>
</feature>
<evidence type="ECO:0000259" key="18">
    <source>
        <dbReference type="PROSITE" id="PS50011"/>
    </source>
</evidence>
<comment type="subcellular location">
    <subcellularLocation>
        <location evidence="1">Membrane</location>
        <topology evidence="1">Single-pass type I membrane protein</topology>
    </subcellularLocation>
</comment>
<keyword evidence="22" id="KW-1185">Reference proteome</keyword>
<dbReference type="GO" id="GO:0048544">
    <property type="term" value="P:recognition of pollen"/>
    <property type="evidence" value="ECO:0007669"/>
    <property type="project" value="InterPro"/>
</dbReference>
<evidence type="ECO:0000256" key="17">
    <source>
        <dbReference type="SAM" id="SignalP"/>
    </source>
</evidence>
<keyword evidence="4 14" id="KW-0808">Transferase</keyword>
<reference evidence="21 22" key="2">
    <citation type="submission" date="2013-12" db="EMBL/GenBank/DDBJ databases">
        <authorList>
            <person name="Yu Y."/>
            <person name="Lee S."/>
            <person name="de Baynast K."/>
            <person name="Wissotski M."/>
            <person name="Liu L."/>
            <person name="Talag J."/>
            <person name="Goicoechea J."/>
            <person name="Angelova A."/>
            <person name="Jetty R."/>
            <person name="Kudrna D."/>
            <person name="Golser W."/>
            <person name="Rivera L."/>
            <person name="Zhang J."/>
            <person name="Wing R."/>
        </authorList>
    </citation>
    <scope>NUCLEOTIDE SEQUENCE</scope>
</reference>
<keyword evidence="8 14" id="KW-0067">ATP-binding</keyword>
<comment type="similarity">
    <text evidence="14">Belongs to the protein kinase superfamily. Ser/Thr protein kinase family.</text>
</comment>
<dbReference type="CDD" id="cd01098">
    <property type="entry name" value="PAN_AP_plant"/>
    <property type="match status" value="1"/>
</dbReference>
<dbReference type="Proteomes" id="UP000032180">
    <property type="component" value="Chromosome 4"/>
</dbReference>
<dbReference type="EC" id="2.7.11.1" evidence="14"/>
<comment type="catalytic activity">
    <reaction evidence="12 14">
        <text>L-threonyl-[protein] + ATP = O-phospho-L-threonyl-[protein] + ADP + H(+)</text>
        <dbReference type="Rhea" id="RHEA:46608"/>
        <dbReference type="Rhea" id="RHEA-COMP:11060"/>
        <dbReference type="Rhea" id="RHEA-COMP:11605"/>
        <dbReference type="ChEBI" id="CHEBI:15378"/>
        <dbReference type="ChEBI" id="CHEBI:30013"/>
        <dbReference type="ChEBI" id="CHEBI:30616"/>
        <dbReference type="ChEBI" id="CHEBI:61977"/>
        <dbReference type="ChEBI" id="CHEBI:456216"/>
        <dbReference type="EC" id="2.7.11.1"/>
    </reaction>
</comment>
<evidence type="ECO:0000256" key="2">
    <source>
        <dbReference type="ARBA" id="ARBA00022527"/>
    </source>
</evidence>
<dbReference type="InterPro" id="IPR003609">
    <property type="entry name" value="Pan_app"/>
</dbReference>
<evidence type="ECO:0000256" key="7">
    <source>
        <dbReference type="ARBA" id="ARBA00022777"/>
    </source>
</evidence>
<feature type="transmembrane region" description="Helical" evidence="16">
    <location>
        <begin position="460"/>
        <end position="483"/>
    </location>
</feature>
<dbReference type="FunFam" id="3.30.200.20:FF:000591">
    <property type="entry name" value="Serine/threonine-protein kinase"/>
    <property type="match status" value="1"/>
</dbReference>
<dbReference type="GO" id="GO:0004674">
    <property type="term" value="F:protein serine/threonine kinase activity"/>
    <property type="evidence" value="ECO:0007669"/>
    <property type="project" value="UniProtKB-KW"/>
</dbReference>
<keyword evidence="6 14" id="KW-0547">Nucleotide-binding</keyword>
<evidence type="ECO:0000256" key="8">
    <source>
        <dbReference type="ARBA" id="ARBA00022840"/>
    </source>
</evidence>
<sequence length="823" mass="90258">MRSTSQPNLHLLLLGFFFLLLSFLTSAAAGVADKLEKGQNITDGQTLVSSGAGSYTLGFFSPGKSTKRYLGIWFTVSSDTVYWVANRDRPIDGNSGVLLFNDDGTQLVLLDGTRRTMWSAIFSAAPASAAVAHLRDSGNLVVRNGSSDVAAAAAYLWQSFDHPSDTLLPGMKMGKNMWDGKEWSITAWRSPDDPSPGDYRRTLTTAGLPELVLWQVAAGGGGKIVYRTDPWNGRFFNGVPEVARYSNEFPLHVTATATEVTYGYEAVPGAQLTRVVVNQTGSVDRLAWDDAGGGGSWQSYFHGPRDPCDAYAACGPFGLCDAEAAASWFCRCLHGFSVASPSEWASRNASGGCRRDAALDCVAGRTATTTDRFRVVRGVKLPDTRNASVDMGITAEECKRRCLANCSCVAYAAADIDGGGCVIWTDGIVDVRLVDRGQDLYLRLAKAEFAKNKRSRVVRIAAPVAASVAILSIIFGVICNVWCRKKRRILDIIPENPAMGVRSFSLTTVKSITENFSENRVIGEGGFSMVYKGVQSDGKMVAVKRLKQSALTNKGKKDFAREVAVMAGLRHNNLLHLLAYCNEGDERILIYAYMNNKSLYNHIFGPSTDRASLHWRRRLEIIQGIAKGVVYLHEGTDNSVIHRDLKPGNILLDDEWKPKIADFGTAKLFVADESGQTLVVSQGYASPEYQLRGEISLKCDVYSFGVVLLETLSGVRNGSMQTLLPQVWRLWEQGNLIDLLDRTIARPASDETELVYDLERCIHIGLLCVQDKAEDRPTMSEVVAMLTSRTSQMEQPRRPTLDSRAMHPLRQTDIMGTTTIDLT</sequence>
<dbReference type="PROSITE" id="PS50948">
    <property type="entry name" value="PAN"/>
    <property type="match status" value="1"/>
</dbReference>
<keyword evidence="2 14" id="KW-0723">Serine/threonine-protein kinase</keyword>
<dbReference type="STRING" id="77586.A0A0D9WA13"/>
<dbReference type="GO" id="GO:0051707">
    <property type="term" value="P:response to other organism"/>
    <property type="evidence" value="ECO:0007669"/>
    <property type="project" value="UniProtKB-ARBA"/>
</dbReference>
<dbReference type="EnsemblPlants" id="LPERR04G22210.2">
    <property type="protein sequence ID" value="LPERR04G22210.2"/>
    <property type="gene ID" value="LPERR04G22210"/>
</dbReference>
<dbReference type="PROSITE" id="PS50011">
    <property type="entry name" value="PROTEIN_KINASE_DOM"/>
    <property type="match status" value="1"/>
</dbReference>
<dbReference type="PANTHER" id="PTHR32444">
    <property type="entry name" value="BULB-TYPE LECTIN DOMAIN-CONTAINING PROTEIN"/>
    <property type="match status" value="1"/>
</dbReference>
<dbReference type="Pfam" id="PF00069">
    <property type="entry name" value="Pkinase"/>
    <property type="match status" value="1"/>
</dbReference>
<dbReference type="GO" id="GO:0005524">
    <property type="term" value="F:ATP binding"/>
    <property type="evidence" value="ECO:0007669"/>
    <property type="project" value="UniProtKB-UniRule"/>
</dbReference>
<evidence type="ECO:0000256" key="1">
    <source>
        <dbReference type="ARBA" id="ARBA00004479"/>
    </source>
</evidence>
<evidence type="ECO:0000313" key="21">
    <source>
        <dbReference type="EnsemblPlants" id="LPERR04G22210.2"/>
    </source>
</evidence>
<dbReference type="SMART" id="SM00220">
    <property type="entry name" value="S_TKc"/>
    <property type="match status" value="1"/>
</dbReference>
<dbReference type="AlphaFoldDB" id="A0A0D9WA13"/>
<dbReference type="Gene3D" id="1.10.510.10">
    <property type="entry name" value="Transferase(Phosphotransferase) domain 1"/>
    <property type="match status" value="1"/>
</dbReference>
<keyword evidence="7 14" id="KW-0418">Kinase</keyword>
<feature type="domain" description="Bulb-type lectin" evidence="19">
    <location>
        <begin position="32"/>
        <end position="155"/>
    </location>
</feature>